<name>A0A8B8C4J8_CRAVI</name>
<dbReference type="SUPFAM" id="SSF54236">
    <property type="entry name" value="Ubiquitin-like"/>
    <property type="match status" value="1"/>
</dbReference>
<feature type="compositionally biased region" description="Polar residues" evidence="1">
    <location>
        <begin position="291"/>
        <end position="302"/>
    </location>
</feature>
<feature type="compositionally biased region" description="Basic and acidic residues" evidence="1">
    <location>
        <begin position="127"/>
        <end position="154"/>
    </location>
</feature>
<dbReference type="PROSITE" id="PS50030">
    <property type="entry name" value="UBA"/>
    <property type="match status" value="1"/>
</dbReference>
<sequence>MDSQPQNVDDVLVCLMSMGFSFEDGQEAVQNGYLSVERAVEWILAGKPGQRSSTSGPRLQLRPAQPALENNSNPFVNPPIPTPTIPNSASTASTNQNTPVVVDQSKPLKSNQDSEDSQSETVISRLHLSENQKKVRDDFEAKRRKEARDDALKEKQRRKRDHERVLKEIAEDREKKKISGHQSDSVSTTEPKDLTPSASAGARPKMSSDSCQLQLRMLAGDVVKQSYPAQEPFQTVWDFVTRKCGSQDIVLIQPFPHREFTATDSRLTLLDLQLVPSASLMVKRKDGPTGAGQQSAGQSTPWQSGQGQQAVGRQVQQAAGQGHRFQLPYIPPNPGVQQRHDEEDIAVDDEEDDDDEEVGYPFHQGMPPGFPAGIGGLGGLPGLPGMIGLGGGGGLQQGAFEGVGQRLGYPHAEDVHHNVPAGQLAAEKARERFAKPVPVADRQEVVLPVTLTYDVHSLTQLCMNHIAQRLTQNDPRHPLSSLSGISEDVAQKILLYLLKEKLLRPRVLNAFIPCFLRKLILDCYSYATNELLHAVRYHCQLQTLSLKSCGLITDAGILELTSLKRLKHLNFSGCRQLTDKCLEIVTEMPCLTSLNLDGTGVTEAGIIGIIPRLPHTLQVLNLNRTGVSEKLLVHLKDLENLKVLCLEYTKISGLSGVEQLKHLDTLDVSQTNIVTESLLCLGDNLTYLGIANTERVNGDLALQYIQKLSLRSLSLPSRLSTTDSGLQFISHMPLTELDLTNFINVGDEGMRHVGKIKTLKKLLLGNTKISDEGMKHLKDLKEVQILYLDRTLVTDACSEIIRNFQGLVELSLASTGITSQFLCNGALDKCLDLSKLNLCRTLVSNKGVSCLKSESLSLINLDGTHVKPSIVEILHSQCPNLRKVTTANIVPTTSDEED</sequence>
<evidence type="ECO:0000313" key="5">
    <source>
        <dbReference type="RefSeq" id="XP_022309861.1"/>
    </source>
</evidence>
<feature type="domain" description="UBX" evidence="3">
    <location>
        <begin position="206"/>
        <end position="282"/>
    </location>
</feature>
<dbReference type="RefSeq" id="XP_022309861.1">
    <property type="nucleotide sequence ID" value="XM_022454153.1"/>
</dbReference>
<dbReference type="PANTHER" id="PTHR13318:SF182">
    <property type="entry name" value="F-BOX_LRR-REPEAT PROTEIN 14"/>
    <property type="match status" value="1"/>
</dbReference>
<feature type="compositionally biased region" description="Low complexity" evidence="1">
    <location>
        <begin position="85"/>
        <end position="95"/>
    </location>
</feature>
<dbReference type="GeneID" id="111115424"/>
<dbReference type="KEGG" id="cvn:111115424"/>
<dbReference type="SUPFAM" id="SSF46934">
    <property type="entry name" value="UBA-like"/>
    <property type="match status" value="1"/>
</dbReference>
<dbReference type="SMART" id="SM00166">
    <property type="entry name" value="UBX"/>
    <property type="match status" value="1"/>
</dbReference>
<dbReference type="InterPro" id="IPR029071">
    <property type="entry name" value="Ubiquitin-like_domsf"/>
</dbReference>
<gene>
    <name evidence="5" type="primary">LOC111115424</name>
</gene>
<feature type="region of interest" description="Disordered" evidence="1">
    <location>
        <begin position="283"/>
        <end position="318"/>
    </location>
</feature>
<dbReference type="InterPro" id="IPR006553">
    <property type="entry name" value="Leu-rich_rpt_Cys-con_subtyp"/>
</dbReference>
<accession>A0A8B8C4J8</accession>
<organism evidence="4 5">
    <name type="scientific">Crassostrea virginica</name>
    <name type="common">Eastern oyster</name>
    <dbReference type="NCBI Taxonomy" id="6565"/>
    <lineage>
        <taxon>Eukaryota</taxon>
        <taxon>Metazoa</taxon>
        <taxon>Spiralia</taxon>
        <taxon>Lophotrochozoa</taxon>
        <taxon>Mollusca</taxon>
        <taxon>Bivalvia</taxon>
        <taxon>Autobranchia</taxon>
        <taxon>Pteriomorphia</taxon>
        <taxon>Ostreida</taxon>
        <taxon>Ostreoidea</taxon>
        <taxon>Ostreidae</taxon>
        <taxon>Crassostrea</taxon>
    </lineage>
</organism>
<protein>
    <submittedName>
        <fullName evidence="5">Uncharacterized protein LOC111115424 isoform X1</fullName>
    </submittedName>
</protein>
<feature type="compositionally biased region" description="Basic and acidic residues" evidence="1">
    <location>
        <begin position="162"/>
        <end position="177"/>
    </location>
</feature>
<dbReference type="InterPro" id="IPR032675">
    <property type="entry name" value="LRR_dom_sf"/>
</dbReference>
<dbReference type="AlphaFoldDB" id="A0A8B8C4J8"/>
<feature type="compositionally biased region" description="Low complexity" evidence="1">
    <location>
        <begin position="303"/>
        <end position="318"/>
    </location>
</feature>
<dbReference type="Pfam" id="PF00789">
    <property type="entry name" value="UBX"/>
    <property type="match status" value="1"/>
</dbReference>
<dbReference type="InterPro" id="IPR057207">
    <property type="entry name" value="FBXL15_LRR"/>
</dbReference>
<evidence type="ECO:0000256" key="1">
    <source>
        <dbReference type="SAM" id="MobiDB-lite"/>
    </source>
</evidence>
<dbReference type="PROSITE" id="PS50033">
    <property type="entry name" value="UBX"/>
    <property type="match status" value="1"/>
</dbReference>
<dbReference type="PANTHER" id="PTHR13318">
    <property type="entry name" value="PARTNER OF PAIRED, ISOFORM B-RELATED"/>
    <property type="match status" value="1"/>
</dbReference>
<dbReference type="InterPro" id="IPR009060">
    <property type="entry name" value="UBA-like_sf"/>
</dbReference>
<dbReference type="GO" id="GO:0031146">
    <property type="term" value="P:SCF-dependent proteasomal ubiquitin-dependent protein catabolic process"/>
    <property type="evidence" value="ECO:0007669"/>
    <property type="project" value="TreeGrafter"/>
</dbReference>
<dbReference type="Gene3D" id="3.80.10.10">
    <property type="entry name" value="Ribonuclease Inhibitor"/>
    <property type="match status" value="4"/>
</dbReference>
<dbReference type="Gene3D" id="1.10.8.10">
    <property type="entry name" value="DNA helicase RuvA subunit, C-terminal domain"/>
    <property type="match status" value="1"/>
</dbReference>
<feature type="compositionally biased region" description="Polar residues" evidence="1">
    <location>
        <begin position="180"/>
        <end position="189"/>
    </location>
</feature>
<dbReference type="InterPro" id="IPR001012">
    <property type="entry name" value="UBX_dom"/>
</dbReference>
<dbReference type="Proteomes" id="UP000694844">
    <property type="component" value="Chromosome 9"/>
</dbReference>
<reference evidence="5" key="1">
    <citation type="submission" date="2025-08" db="UniProtKB">
        <authorList>
            <consortium name="RefSeq"/>
        </authorList>
    </citation>
    <scope>IDENTIFICATION</scope>
    <source>
        <tissue evidence="5">Whole sample</tissue>
    </source>
</reference>
<feature type="region of interest" description="Disordered" evidence="1">
    <location>
        <begin position="65"/>
        <end position="208"/>
    </location>
</feature>
<proteinExistence type="predicted"/>
<evidence type="ECO:0000259" key="3">
    <source>
        <dbReference type="PROSITE" id="PS50033"/>
    </source>
</evidence>
<dbReference type="InterPro" id="IPR015940">
    <property type="entry name" value="UBA"/>
</dbReference>
<evidence type="ECO:0000313" key="4">
    <source>
        <dbReference type="Proteomes" id="UP000694844"/>
    </source>
</evidence>
<evidence type="ECO:0000259" key="2">
    <source>
        <dbReference type="PROSITE" id="PS50030"/>
    </source>
</evidence>
<dbReference type="SUPFAM" id="SSF52047">
    <property type="entry name" value="RNI-like"/>
    <property type="match status" value="1"/>
</dbReference>
<dbReference type="Pfam" id="PF25372">
    <property type="entry name" value="DUF7885"/>
    <property type="match status" value="1"/>
</dbReference>
<dbReference type="SMART" id="SM00367">
    <property type="entry name" value="LRR_CC"/>
    <property type="match status" value="4"/>
</dbReference>
<keyword evidence="4" id="KW-1185">Reference proteome</keyword>
<dbReference type="OrthoDB" id="10254930at2759"/>
<dbReference type="GO" id="GO:0019005">
    <property type="term" value="C:SCF ubiquitin ligase complex"/>
    <property type="evidence" value="ECO:0007669"/>
    <property type="project" value="TreeGrafter"/>
</dbReference>
<feature type="domain" description="UBA" evidence="2">
    <location>
        <begin position="1"/>
        <end position="46"/>
    </location>
</feature>
<dbReference type="Gene3D" id="3.10.20.90">
    <property type="entry name" value="Phosphatidylinositol 3-kinase Catalytic Subunit, Chain A, domain 1"/>
    <property type="match status" value="1"/>
</dbReference>